<keyword evidence="1" id="KW-0812">Transmembrane</keyword>
<gene>
    <name evidence="2" type="ORF">LK996_09220</name>
</gene>
<dbReference type="RefSeq" id="WP_230526895.1">
    <property type="nucleotide sequence ID" value="NZ_JAJGAK010000002.1"/>
</dbReference>
<evidence type="ECO:0000313" key="2">
    <source>
        <dbReference type="EMBL" id="MCC8363254.1"/>
    </source>
</evidence>
<comment type="caution">
    <text evidence="2">The sequence shown here is derived from an EMBL/GenBank/DDBJ whole genome shotgun (WGS) entry which is preliminary data.</text>
</comment>
<feature type="transmembrane region" description="Helical" evidence="1">
    <location>
        <begin position="65"/>
        <end position="88"/>
    </location>
</feature>
<organism evidence="2 3">
    <name type="scientific">Noviluteimonas lactosilytica</name>
    <dbReference type="NCBI Taxonomy" id="2888523"/>
    <lineage>
        <taxon>Bacteria</taxon>
        <taxon>Pseudomonadati</taxon>
        <taxon>Pseudomonadota</taxon>
        <taxon>Gammaproteobacteria</taxon>
        <taxon>Lysobacterales</taxon>
        <taxon>Lysobacteraceae</taxon>
        <taxon>Noviluteimonas</taxon>
    </lineage>
</organism>
<feature type="transmembrane region" description="Helical" evidence="1">
    <location>
        <begin position="20"/>
        <end position="40"/>
    </location>
</feature>
<protein>
    <submittedName>
        <fullName evidence="2">DUF2523 domain-containing protein</fullName>
    </submittedName>
</protein>
<evidence type="ECO:0000313" key="3">
    <source>
        <dbReference type="Proteomes" id="UP001165293"/>
    </source>
</evidence>
<reference evidence="2" key="1">
    <citation type="submission" date="2021-10" db="EMBL/GenBank/DDBJ databases">
        <authorList>
            <person name="Lyu M."/>
            <person name="Wang X."/>
            <person name="Meng X."/>
            <person name="Xu K."/>
        </authorList>
    </citation>
    <scope>NUCLEOTIDE SEQUENCE</scope>
    <source>
        <strain evidence="2">A6</strain>
    </source>
</reference>
<proteinExistence type="predicted"/>
<keyword evidence="1" id="KW-1133">Transmembrane helix</keyword>
<keyword evidence="3" id="KW-1185">Reference proteome</keyword>
<dbReference type="EMBL" id="JAJGAK010000002">
    <property type="protein sequence ID" value="MCC8363254.1"/>
    <property type="molecule type" value="Genomic_DNA"/>
</dbReference>
<name>A0ABS8JI19_9GAMM</name>
<evidence type="ECO:0000256" key="1">
    <source>
        <dbReference type="SAM" id="Phobius"/>
    </source>
</evidence>
<accession>A0ABS8JI19</accession>
<keyword evidence="1" id="KW-0472">Membrane</keyword>
<dbReference type="Proteomes" id="UP001165293">
    <property type="component" value="Unassembled WGS sequence"/>
</dbReference>
<sequence length="108" mass="11393">MGIEEILQKASNLVITGLKVAASAIYARVMSFMGLSWVTFNQAMPEVKSWLADQASSLPTQATDFLGACGIDIFMVLVISAIASQIGWKVMLVATEKLAELQGNAGGG</sequence>